<evidence type="ECO:0000313" key="4">
    <source>
        <dbReference type="EMBL" id="MPY32854.1"/>
    </source>
</evidence>
<dbReference type="GO" id="GO:0016020">
    <property type="term" value="C:membrane"/>
    <property type="evidence" value="ECO:0007669"/>
    <property type="project" value="TreeGrafter"/>
</dbReference>
<dbReference type="SUPFAM" id="SSF51735">
    <property type="entry name" value="NAD(P)-binding Rossmann-fold domains"/>
    <property type="match status" value="1"/>
</dbReference>
<evidence type="ECO:0000256" key="1">
    <source>
        <dbReference type="ARBA" id="ARBA00006484"/>
    </source>
</evidence>
<dbReference type="InterPro" id="IPR020904">
    <property type="entry name" value="Sc_DH/Rdtase_CS"/>
</dbReference>
<gene>
    <name evidence="4" type="ORF">FNH09_16760</name>
</gene>
<dbReference type="Pfam" id="PF00106">
    <property type="entry name" value="adh_short"/>
    <property type="match status" value="1"/>
</dbReference>
<dbReference type="PRINTS" id="PR00081">
    <property type="entry name" value="GDHRDH"/>
</dbReference>
<protein>
    <submittedName>
        <fullName evidence="4">SDR family NAD(P)-dependent oxidoreductase</fullName>
    </submittedName>
</protein>
<dbReference type="Proteomes" id="UP000325849">
    <property type="component" value="Unassembled WGS sequence"/>
</dbReference>
<evidence type="ECO:0000256" key="2">
    <source>
        <dbReference type="ARBA" id="ARBA00023002"/>
    </source>
</evidence>
<accession>A0A5N8VFL4</accession>
<dbReference type="PRINTS" id="PR00080">
    <property type="entry name" value="SDRFAMILY"/>
</dbReference>
<dbReference type="PROSITE" id="PS00061">
    <property type="entry name" value="ADH_SHORT"/>
    <property type="match status" value="1"/>
</dbReference>
<dbReference type="OrthoDB" id="151996at2"/>
<reference evidence="4 5" key="1">
    <citation type="submission" date="2019-07" db="EMBL/GenBank/DDBJ databases">
        <title>New species of Amycolatopsis and Streptomyces.</title>
        <authorList>
            <person name="Duangmal K."/>
            <person name="Teo W.F.A."/>
            <person name="Lipun K."/>
        </authorList>
    </citation>
    <scope>NUCLEOTIDE SEQUENCE [LARGE SCALE GENOMIC DNA]</scope>
    <source>
        <strain evidence="4 5">NBRC 109810</strain>
    </source>
</reference>
<dbReference type="Gene3D" id="3.40.50.720">
    <property type="entry name" value="NAD(P)-binding Rossmann-like Domain"/>
    <property type="match status" value="1"/>
</dbReference>
<sequence length="313" mass="33212">MTAQLARRGYRVTVLARDADELDRAVTWVRDRTGSTPRPMVCDVRHERAVTAAVRQTAEQEGGLDLVIANAGVIQVAPAETAGTQAFKDAMETIFAGALHTALAALPYLRRSPAGGRLGLVCSVGGLLAVPHLVPYSCAKAAVRALGEGLQEETAGSAVSVTTVHPGLMRTGSHLQAEFGGRPQAEFAWFSALAGMPLLSMNAERAAEKIVRAVEHRRTRLVLTPAARTGAMVHAVAPRLVTRASGLAARVLPTPPDDAAERTGERAAMMQGHALDASARSVWARTLRRAASVLNDRAARRYNQRWAGPPTSA</sequence>
<proteinExistence type="inferred from homology"/>
<dbReference type="AlphaFoldDB" id="A0A5N8VFL4"/>
<dbReference type="GO" id="GO:0016491">
    <property type="term" value="F:oxidoreductase activity"/>
    <property type="evidence" value="ECO:0007669"/>
    <property type="project" value="UniProtKB-KW"/>
</dbReference>
<organism evidence="4 5">
    <name type="scientific">Streptomyces adustus</name>
    <dbReference type="NCBI Taxonomy" id="1609272"/>
    <lineage>
        <taxon>Bacteria</taxon>
        <taxon>Bacillati</taxon>
        <taxon>Actinomycetota</taxon>
        <taxon>Actinomycetes</taxon>
        <taxon>Kitasatosporales</taxon>
        <taxon>Streptomycetaceae</taxon>
        <taxon>Streptomyces</taxon>
    </lineage>
</organism>
<name>A0A5N8VFL4_9ACTN</name>
<evidence type="ECO:0000313" key="5">
    <source>
        <dbReference type="Proteomes" id="UP000325849"/>
    </source>
</evidence>
<keyword evidence="5" id="KW-1185">Reference proteome</keyword>
<evidence type="ECO:0000256" key="3">
    <source>
        <dbReference type="RuleBase" id="RU000363"/>
    </source>
</evidence>
<keyword evidence="2" id="KW-0560">Oxidoreductase</keyword>
<dbReference type="InterPro" id="IPR036291">
    <property type="entry name" value="NAD(P)-bd_dom_sf"/>
</dbReference>
<dbReference type="PANTHER" id="PTHR44196:SF1">
    <property type="entry name" value="DEHYDROGENASE_REDUCTASE SDR FAMILY MEMBER 7B"/>
    <property type="match status" value="1"/>
</dbReference>
<comment type="caution">
    <text evidence="4">The sequence shown here is derived from an EMBL/GenBank/DDBJ whole genome shotgun (WGS) entry which is preliminary data.</text>
</comment>
<dbReference type="PANTHER" id="PTHR44196">
    <property type="entry name" value="DEHYDROGENASE/REDUCTASE SDR FAMILY MEMBER 7B"/>
    <property type="match status" value="1"/>
</dbReference>
<dbReference type="InterPro" id="IPR002347">
    <property type="entry name" value="SDR_fam"/>
</dbReference>
<dbReference type="EMBL" id="VJZD01000057">
    <property type="protein sequence ID" value="MPY32854.1"/>
    <property type="molecule type" value="Genomic_DNA"/>
</dbReference>
<comment type="similarity">
    <text evidence="1 3">Belongs to the short-chain dehydrogenases/reductases (SDR) family.</text>
</comment>